<dbReference type="AlphaFoldDB" id="A0A9J6BLK3"/>
<evidence type="ECO:0000256" key="9">
    <source>
        <dbReference type="SAM" id="MobiDB-lite"/>
    </source>
</evidence>
<evidence type="ECO:0000256" key="5">
    <source>
        <dbReference type="ARBA" id="ARBA00022989"/>
    </source>
</evidence>
<feature type="compositionally biased region" description="Low complexity" evidence="9">
    <location>
        <begin position="516"/>
        <end position="526"/>
    </location>
</feature>
<keyword evidence="4" id="KW-0552">Olfaction</keyword>
<feature type="region of interest" description="Disordered" evidence="9">
    <location>
        <begin position="499"/>
        <end position="526"/>
    </location>
</feature>
<feature type="transmembrane region" description="Helical" evidence="10">
    <location>
        <begin position="851"/>
        <end position="869"/>
    </location>
</feature>
<feature type="region of interest" description="Disordered" evidence="9">
    <location>
        <begin position="27"/>
        <end position="54"/>
    </location>
</feature>
<evidence type="ECO:0000256" key="3">
    <source>
        <dbReference type="ARBA" id="ARBA00022692"/>
    </source>
</evidence>
<dbReference type="OrthoDB" id="6340174at2759"/>
<dbReference type="Pfam" id="PF07841">
    <property type="entry name" value="DM4_12"/>
    <property type="match status" value="1"/>
</dbReference>
<keyword evidence="8" id="KW-0807">Transducer</keyword>
<evidence type="ECO:0000256" key="4">
    <source>
        <dbReference type="ARBA" id="ARBA00022725"/>
    </source>
</evidence>
<keyword evidence="2" id="KW-0716">Sensory transduction</keyword>
<dbReference type="Proteomes" id="UP001107558">
    <property type="component" value="Chromosome 3"/>
</dbReference>
<evidence type="ECO:0000256" key="7">
    <source>
        <dbReference type="ARBA" id="ARBA00023170"/>
    </source>
</evidence>
<dbReference type="Pfam" id="PF02949">
    <property type="entry name" value="7tm_6"/>
    <property type="match status" value="1"/>
</dbReference>
<feature type="transmembrane region" description="Helical" evidence="10">
    <location>
        <begin position="728"/>
        <end position="748"/>
    </location>
</feature>
<feature type="transmembrane region" description="Helical" evidence="10">
    <location>
        <begin position="962"/>
        <end position="984"/>
    </location>
</feature>
<sequence length="1168" mass="131889">MDKSRFKRPPDVDEALSSMLWTPYDQTASNISSSSTDSLSDDEREREKRKLNRYSNPLPSSLNWWNSHVTNIHPTSLRYSFPFYGNYLPPLPHTTNNLGVMHNNNDRAIAQSSDTVGQTMNFTPSAASLSLAHSFTDDFYYYQHQQTVYKNHAAAAATTNCQSTTHKNLIDMTTHLVSSPATTTTSSSMTLPMQFNNQKSSSSSIWQHKKIGNSVETFMRHSTSKVTQPTERECLKHSSKTLPRQLTCANRAKQISHISDSNENAIASYCAINDGDSRQIIIKCNEYRNPLLNKKMNGADASCKNKNSNCSVSSHNRNDIMTSQNDHHQHYPQMPSSSSQQQHVQTQFINATIPVSLTTNNNATAASDCLASRNNVVVPCTSSVLLLSNDCQMTTTTATTENNNNLNNKLISVDVNCVNVECHKSKNIANENEIITQVHRATAADNEGNLIITSAIDLEKDSTKLSSEIITMREKRRRDRRDRRLARTRALNGTTNVSAAAEIVADSPRPPPYSSLPPQSSSSSSSIIPSIISTVPVDDTVRYMFSLPLVRRSTSDRSGKDCCGQWFNGPPLRFLVALVALGGVACTLGGATLGSIALAGSPTSHLTAGLLMTDLIKTGPVWSNFILLTTNFLKLFHMNYNLQAIEKLVKRVQTIYESSHIIHYHRYQKNFKINTITQILYPAAIYGAQLMFFLMPIIQNVVALSYGADHWERIIQHQLYFPYSLEPWHFYILTYFWIEYVAFFNNGYMVGNEILFDTLLVMISMEFDNLADEFKDFDFEHPDLKEFKKLKDRHSELLEISDEMNSNYNFPIMVTFLSSSVVICFSLLQVFSDNEKMLSFTTGSFYNLIKFGAYLNGAFLQIFLLSFFCEKLRTSSENIAKKIANSNWYMCKDIGMKKNYQMVLLKAQQPVELTALNFFGINIEIFTHVISTAYSYFGVLNHESSTVESEVEKHRVEKRGIFYPWLLYGYNAATGILVAIAIPLRDIDRNVFVSYNFEANYNMPNIPSDSVPGPILRWKLGSTYEDLSPKPDATPDDSIARNFNENSTQIETTTRSENEVRKRRNLADSMFTTRKGIYRLIESRLKANGFDGKKCLLRAICESAQNSFLEVNGVLGNILHIIFTPSTSIDENLPTEYNKAENLGYQNNCQKYIQRCEFSLLDAFSKLI</sequence>
<keyword evidence="7" id="KW-0675">Receptor</keyword>
<evidence type="ECO:0000313" key="11">
    <source>
        <dbReference type="EMBL" id="KAG5670637.1"/>
    </source>
</evidence>
<reference evidence="11" key="1">
    <citation type="submission" date="2021-03" db="EMBL/GenBank/DDBJ databases">
        <title>Chromosome level genome of the anhydrobiotic midge Polypedilum vanderplanki.</title>
        <authorList>
            <person name="Yoshida Y."/>
            <person name="Kikawada T."/>
            <person name="Gusev O."/>
        </authorList>
    </citation>
    <scope>NUCLEOTIDE SEQUENCE</scope>
    <source>
        <strain evidence="11">NIAS01</strain>
        <tissue evidence="11">Whole body or cell culture</tissue>
    </source>
</reference>
<comment type="caution">
    <text evidence="11">The sequence shown here is derived from an EMBL/GenBank/DDBJ whole genome shotgun (WGS) entry which is preliminary data.</text>
</comment>
<evidence type="ECO:0000256" key="2">
    <source>
        <dbReference type="ARBA" id="ARBA00022606"/>
    </source>
</evidence>
<feature type="transmembrane region" description="Helical" evidence="10">
    <location>
        <begin position="574"/>
        <end position="601"/>
    </location>
</feature>
<dbReference type="PANTHER" id="PTHR21398">
    <property type="entry name" value="AGAP007094-PA"/>
    <property type="match status" value="1"/>
</dbReference>
<feature type="compositionally biased region" description="Low complexity" evidence="9">
    <location>
        <begin position="331"/>
        <end position="342"/>
    </location>
</feature>
<keyword evidence="12" id="KW-1185">Reference proteome</keyword>
<gene>
    <name evidence="11" type="ORF">PVAND_000885</name>
</gene>
<evidence type="ECO:0000313" key="12">
    <source>
        <dbReference type="Proteomes" id="UP001107558"/>
    </source>
</evidence>
<proteinExistence type="predicted"/>
<keyword evidence="5 10" id="KW-1133">Transmembrane helix</keyword>
<dbReference type="InterPro" id="IPR004117">
    <property type="entry name" value="7tm6_olfct_rcpt"/>
</dbReference>
<name>A0A9J6BLK3_POLVA</name>
<dbReference type="GO" id="GO:0004984">
    <property type="term" value="F:olfactory receptor activity"/>
    <property type="evidence" value="ECO:0007669"/>
    <property type="project" value="InterPro"/>
</dbReference>
<feature type="transmembrane region" description="Helical" evidence="10">
    <location>
        <begin position="679"/>
        <end position="708"/>
    </location>
</feature>
<dbReference type="InterPro" id="IPR006631">
    <property type="entry name" value="DM4_12"/>
</dbReference>
<dbReference type="PANTHER" id="PTHR21398:SF22">
    <property type="entry name" value="IP12060P-RELATED"/>
    <property type="match status" value="1"/>
</dbReference>
<dbReference type="GO" id="GO:0007165">
    <property type="term" value="P:signal transduction"/>
    <property type="evidence" value="ECO:0007669"/>
    <property type="project" value="UniProtKB-KW"/>
</dbReference>
<feature type="region of interest" description="Disordered" evidence="9">
    <location>
        <begin position="306"/>
        <end position="342"/>
    </location>
</feature>
<dbReference type="GO" id="GO:0016020">
    <property type="term" value="C:membrane"/>
    <property type="evidence" value="ECO:0007669"/>
    <property type="project" value="UniProtKB-SubCell"/>
</dbReference>
<evidence type="ECO:0000256" key="8">
    <source>
        <dbReference type="ARBA" id="ARBA00023224"/>
    </source>
</evidence>
<evidence type="ECO:0000256" key="6">
    <source>
        <dbReference type="ARBA" id="ARBA00023136"/>
    </source>
</evidence>
<feature type="compositionally biased region" description="Low complexity" evidence="9">
    <location>
        <begin position="306"/>
        <end position="315"/>
    </location>
</feature>
<dbReference type="SMART" id="SM00718">
    <property type="entry name" value="DM4_12"/>
    <property type="match status" value="1"/>
</dbReference>
<evidence type="ECO:0000256" key="1">
    <source>
        <dbReference type="ARBA" id="ARBA00004141"/>
    </source>
</evidence>
<dbReference type="EMBL" id="JADBJN010000003">
    <property type="protein sequence ID" value="KAG5670637.1"/>
    <property type="molecule type" value="Genomic_DNA"/>
</dbReference>
<feature type="transmembrane region" description="Helical" evidence="10">
    <location>
        <begin position="810"/>
        <end position="831"/>
    </location>
</feature>
<evidence type="ECO:0000256" key="10">
    <source>
        <dbReference type="SAM" id="Phobius"/>
    </source>
</evidence>
<keyword evidence="3 10" id="KW-0812">Transmembrane</keyword>
<protein>
    <submittedName>
        <fullName evidence="11">Uncharacterized protein</fullName>
    </submittedName>
</protein>
<keyword evidence="6 10" id="KW-0472">Membrane</keyword>
<comment type="subcellular location">
    <subcellularLocation>
        <location evidence="1">Membrane</location>
        <topology evidence="1">Multi-pass membrane protein</topology>
    </subcellularLocation>
</comment>
<organism evidence="11 12">
    <name type="scientific">Polypedilum vanderplanki</name>
    <name type="common">Sleeping chironomid midge</name>
    <dbReference type="NCBI Taxonomy" id="319348"/>
    <lineage>
        <taxon>Eukaryota</taxon>
        <taxon>Metazoa</taxon>
        <taxon>Ecdysozoa</taxon>
        <taxon>Arthropoda</taxon>
        <taxon>Hexapoda</taxon>
        <taxon>Insecta</taxon>
        <taxon>Pterygota</taxon>
        <taxon>Neoptera</taxon>
        <taxon>Endopterygota</taxon>
        <taxon>Diptera</taxon>
        <taxon>Nematocera</taxon>
        <taxon>Chironomoidea</taxon>
        <taxon>Chironomidae</taxon>
        <taxon>Chironominae</taxon>
        <taxon>Polypedilum</taxon>
        <taxon>Polypedilum</taxon>
    </lineage>
</organism>
<dbReference type="GO" id="GO:0005549">
    <property type="term" value="F:odorant binding"/>
    <property type="evidence" value="ECO:0007669"/>
    <property type="project" value="InterPro"/>
</dbReference>
<accession>A0A9J6BLK3</accession>